<keyword evidence="6" id="KW-1185">Reference proteome</keyword>
<keyword evidence="3" id="KW-0560">Oxidoreductase</keyword>
<dbReference type="PANTHER" id="PTHR38011:SF7">
    <property type="entry name" value="2,5-DIAMINO-6-RIBOSYLAMINO-4(3H)-PYRIMIDINONE 5'-PHOSPHATE REDUCTASE"/>
    <property type="match status" value="1"/>
</dbReference>
<dbReference type="Pfam" id="PF01872">
    <property type="entry name" value="RibD_C"/>
    <property type="match status" value="1"/>
</dbReference>
<dbReference type="GO" id="GO:0009231">
    <property type="term" value="P:riboflavin biosynthetic process"/>
    <property type="evidence" value="ECO:0007669"/>
    <property type="project" value="InterPro"/>
</dbReference>
<feature type="domain" description="Bacterial bifunctional deaminase-reductase C-terminal" evidence="4">
    <location>
        <begin position="23"/>
        <end position="190"/>
    </location>
</feature>
<dbReference type="InterPro" id="IPR002734">
    <property type="entry name" value="RibDG_C"/>
</dbReference>
<dbReference type="AlphaFoldDB" id="A0A5B8G1Q2"/>
<keyword evidence="2" id="KW-0521">NADP</keyword>
<proteinExistence type="predicted"/>
<dbReference type="SUPFAM" id="SSF53597">
    <property type="entry name" value="Dihydrofolate reductase-like"/>
    <property type="match status" value="1"/>
</dbReference>
<gene>
    <name evidence="5" type="ORF">FDP22_15315</name>
</gene>
<evidence type="ECO:0000259" key="4">
    <source>
        <dbReference type="Pfam" id="PF01872"/>
    </source>
</evidence>
<dbReference type="EMBL" id="CP040818">
    <property type="protein sequence ID" value="QDL93032.1"/>
    <property type="molecule type" value="Genomic_DNA"/>
</dbReference>
<name>A0A5B8G1Q2_9RHOB</name>
<dbReference type="PANTHER" id="PTHR38011">
    <property type="entry name" value="DIHYDROFOLATE REDUCTASE FAMILY PROTEIN (AFU_ORTHOLOGUE AFUA_8G06820)"/>
    <property type="match status" value="1"/>
</dbReference>
<dbReference type="InterPro" id="IPR024072">
    <property type="entry name" value="DHFR-like_dom_sf"/>
</dbReference>
<organism evidence="5 6">
    <name type="scientific">Paroceanicella profunda</name>
    <dbReference type="NCBI Taxonomy" id="2579971"/>
    <lineage>
        <taxon>Bacteria</taxon>
        <taxon>Pseudomonadati</taxon>
        <taxon>Pseudomonadota</taxon>
        <taxon>Alphaproteobacteria</taxon>
        <taxon>Rhodobacterales</taxon>
        <taxon>Paracoccaceae</taxon>
        <taxon>Paroceanicella</taxon>
    </lineage>
</organism>
<dbReference type="OrthoDB" id="2313602at2"/>
<dbReference type="KEGG" id="ppru:FDP22_15315"/>
<sequence>MNYSVLDTQGPLLPARDAGAGLVIAQTGQTLDGRIATVTGASKYINGRAALDHLHRLRACVDAVVVGVGTVAADDPSLTVRRCPGENPVRVVIDPRGRMPRDARLLRDGAGQVLVITGPGTEVPPGCAVLRLPAPEGRIAPRDIVAALAARGLPRLLLEGGAETLSRFLDAEAIDLLHILMAPMIIGSGMTGLRRSPVAELDQALRPHTSVHVFEDGDVLFTCDLRRSWERENG</sequence>
<accession>A0A5B8G1Q2</accession>
<dbReference type="RefSeq" id="WP_138574958.1">
    <property type="nucleotide sequence ID" value="NZ_CP040818.1"/>
</dbReference>
<evidence type="ECO:0000256" key="3">
    <source>
        <dbReference type="ARBA" id="ARBA00023002"/>
    </source>
</evidence>
<evidence type="ECO:0000313" key="5">
    <source>
        <dbReference type="EMBL" id="QDL93032.1"/>
    </source>
</evidence>
<evidence type="ECO:0000313" key="6">
    <source>
        <dbReference type="Proteomes" id="UP000305888"/>
    </source>
</evidence>
<dbReference type="Gene3D" id="3.40.430.10">
    <property type="entry name" value="Dihydrofolate Reductase, subunit A"/>
    <property type="match status" value="1"/>
</dbReference>
<evidence type="ECO:0000256" key="2">
    <source>
        <dbReference type="ARBA" id="ARBA00022857"/>
    </source>
</evidence>
<dbReference type="GO" id="GO:0008703">
    <property type="term" value="F:5-amino-6-(5-phosphoribosylamino)uracil reductase activity"/>
    <property type="evidence" value="ECO:0007669"/>
    <property type="project" value="InterPro"/>
</dbReference>
<reference evidence="5 6" key="1">
    <citation type="submission" date="2019-06" db="EMBL/GenBank/DDBJ databases">
        <title>Genome sequence of Rhodobacteraceae bacterium D4M1.</title>
        <authorList>
            <person name="Cao J."/>
        </authorList>
    </citation>
    <scope>NUCLEOTIDE SEQUENCE [LARGE SCALE GENOMIC DNA]</scope>
    <source>
        <strain evidence="5 6">D4M1</strain>
    </source>
</reference>
<evidence type="ECO:0000256" key="1">
    <source>
        <dbReference type="ARBA" id="ARBA00005104"/>
    </source>
</evidence>
<dbReference type="InterPro" id="IPR050765">
    <property type="entry name" value="Riboflavin_Biosynth_HTPR"/>
</dbReference>
<comment type="pathway">
    <text evidence="1">Cofactor biosynthesis; riboflavin biosynthesis.</text>
</comment>
<protein>
    <submittedName>
        <fullName evidence="5">RibD family protein</fullName>
    </submittedName>
</protein>
<dbReference type="Proteomes" id="UP000305888">
    <property type="component" value="Chromosome"/>
</dbReference>